<dbReference type="SUPFAM" id="SSF143120">
    <property type="entry name" value="YefM-like"/>
    <property type="match status" value="1"/>
</dbReference>
<reference evidence="3 4" key="1">
    <citation type="submission" date="2020-07" db="EMBL/GenBank/DDBJ databases">
        <title>Novel species isolated from subtropical streams in China.</title>
        <authorList>
            <person name="Lu H."/>
        </authorList>
    </citation>
    <scope>NUCLEOTIDE SEQUENCE [LARGE SCALE GENOMIC DNA]</scope>
    <source>
        <strain evidence="3 4">LX47W</strain>
    </source>
</reference>
<comment type="similarity">
    <text evidence="1 2">Belongs to the phD/YefM antitoxin family.</text>
</comment>
<proteinExistence type="inferred from homology"/>
<evidence type="ECO:0000256" key="2">
    <source>
        <dbReference type="RuleBase" id="RU362080"/>
    </source>
</evidence>
<protein>
    <recommendedName>
        <fullName evidence="2">Antitoxin</fullName>
    </recommendedName>
</protein>
<evidence type="ECO:0000256" key="1">
    <source>
        <dbReference type="ARBA" id="ARBA00009981"/>
    </source>
</evidence>
<dbReference type="Gene3D" id="3.40.1620.10">
    <property type="entry name" value="YefM-like domain"/>
    <property type="match status" value="1"/>
</dbReference>
<evidence type="ECO:0000313" key="3">
    <source>
        <dbReference type="EMBL" id="MBA5687974.1"/>
    </source>
</evidence>
<dbReference type="EMBL" id="JACEZU010000006">
    <property type="protein sequence ID" value="MBA5687974.1"/>
    <property type="molecule type" value="Genomic_DNA"/>
</dbReference>
<accession>A0A7W2FAE2</accession>
<dbReference type="InterPro" id="IPR036165">
    <property type="entry name" value="YefM-like_sf"/>
</dbReference>
<dbReference type="Pfam" id="PF02604">
    <property type="entry name" value="PhdYeFM_antitox"/>
    <property type="match status" value="1"/>
</dbReference>
<organism evidence="3 4">
    <name type="scientific">Rugamonas apoptosis</name>
    <dbReference type="NCBI Taxonomy" id="2758570"/>
    <lineage>
        <taxon>Bacteria</taxon>
        <taxon>Pseudomonadati</taxon>
        <taxon>Pseudomonadota</taxon>
        <taxon>Betaproteobacteria</taxon>
        <taxon>Burkholderiales</taxon>
        <taxon>Oxalobacteraceae</taxon>
        <taxon>Telluria group</taxon>
        <taxon>Rugamonas</taxon>
    </lineage>
</organism>
<dbReference type="AlphaFoldDB" id="A0A7W2FAE2"/>
<keyword evidence="4" id="KW-1185">Reference proteome</keyword>
<dbReference type="Proteomes" id="UP000573499">
    <property type="component" value="Unassembled WGS sequence"/>
</dbReference>
<comment type="function">
    <text evidence="2">Antitoxin component of a type II toxin-antitoxin (TA) system.</text>
</comment>
<dbReference type="InterPro" id="IPR006442">
    <property type="entry name" value="Antitoxin_Phd/YefM"/>
</dbReference>
<dbReference type="RefSeq" id="WP_182153833.1">
    <property type="nucleotide sequence ID" value="NZ_JACEZU010000006.1"/>
</dbReference>
<sequence length="80" mass="8791">MHKEIGAFDAKAKLSELLREVRAGQRYTITVRGEPVADLVPYAGNHDIGREAAVAAMRQFKKIQGVGSEELADWIAEGRP</sequence>
<name>A0A7W2FAE2_9BURK</name>
<comment type="caution">
    <text evidence="3">The sequence shown here is derived from an EMBL/GenBank/DDBJ whole genome shotgun (WGS) entry which is preliminary data.</text>
</comment>
<dbReference type="NCBIfam" id="TIGR01552">
    <property type="entry name" value="phd_fam"/>
    <property type="match status" value="1"/>
</dbReference>
<evidence type="ECO:0000313" key="4">
    <source>
        <dbReference type="Proteomes" id="UP000573499"/>
    </source>
</evidence>
<gene>
    <name evidence="3" type="ORF">H3H39_13050</name>
</gene>